<evidence type="ECO:0000256" key="1">
    <source>
        <dbReference type="ARBA" id="ARBA00022729"/>
    </source>
</evidence>
<evidence type="ECO:0000256" key="3">
    <source>
        <dbReference type="ARBA" id="ARBA00023157"/>
    </source>
</evidence>
<keyword evidence="7" id="KW-1185">Reference proteome</keyword>
<evidence type="ECO:0000313" key="7">
    <source>
        <dbReference type="Proteomes" id="UP001217838"/>
    </source>
</evidence>
<keyword evidence="1 5" id="KW-0732">Signal</keyword>
<proteinExistence type="predicted"/>
<dbReference type="NCBIfam" id="TIGR02232">
    <property type="entry name" value="myxo_disulf_rpt"/>
    <property type="match status" value="1"/>
</dbReference>
<gene>
    <name evidence="6" type="ORF">POL58_32065</name>
</gene>
<feature type="signal peptide" evidence="5">
    <location>
        <begin position="1"/>
        <end position="24"/>
    </location>
</feature>
<evidence type="ECO:0000256" key="5">
    <source>
        <dbReference type="SAM" id="SignalP"/>
    </source>
</evidence>
<dbReference type="SUPFAM" id="SSF50998">
    <property type="entry name" value="Quinoprotein alcohol dehydrogenase-like"/>
    <property type="match status" value="1"/>
</dbReference>
<feature type="region of interest" description="Disordered" evidence="4">
    <location>
        <begin position="37"/>
        <end position="63"/>
    </location>
</feature>
<evidence type="ECO:0000256" key="4">
    <source>
        <dbReference type="SAM" id="MobiDB-lite"/>
    </source>
</evidence>
<sequence length="462" mass="48185">MLVSLRPHAIPALAVSLAAAAAPACVLDYPVGDSPLAGTGGESDGTSTTADVDPTTSEPARCGDGVVDAEEACDDGNDDPADGCDLECNRAPTVGWTHTDGGQHGGGFVPNAIAVDPTGRIVVVGDDLAPDRYGEAAVLVFGPGGNLMWRRSFPTVDKDWNTFTDVVIDSDGRIFAGGFALEDLDFVEIVRCLDATGEELWTFHEVVSGPVQTARLHGLVAGPGGLYSVGEEYGDHEFFELVVRKHDPATGEVAWKLEHQGPGDMVGTSIAVSGDHLVAVGRVTSPIDSLPHPLVVTVDTAGTLVSSASEDQLVGEWSSVAPIGATGDLVLAGYSREPGAIHRNARLRRIDAAGAEVWNFVGDSPFAEFKDVAVGPDEAIVAIGDVDVPGVDEQHSYTRRFTGAGATLWTSHLLAIPGAMNEHGFAVAFSGSTVIAAGMWTEEIDDAPGTLLNLWLRQFAGQ</sequence>
<dbReference type="RefSeq" id="WP_272004138.1">
    <property type="nucleotide sequence ID" value="NZ_JAQNDN010000019.1"/>
</dbReference>
<accession>A0ABT5BE53</accession>
<keyword evidence="2" id="KW-0677">Repeat</keyword>
<reference evidence="6 7" key="1">
    <citation type="submission" date="2022-11" db="EMBL/GenBank/DDBJ databases">
        <title>Minimal conservation of predation-associated metabolite biosynthetic gene clusters underscores biosynthetic potential of Myxococcota including descriptions for ten novel species: Archangium lansinium sp. nov., Myxococcus landrumus sp. nov., Nannocystis bai.</title>
        <authorList>
            <person name="Ahearne A."/>
            <person name="Stevens C."/>
            <person name="Dowd S."/>
        </authorList>
    </citation>
    <scope>NUCLEOTIDE SEQUENCE [LARGE SCALE GENOMIC DNA]</scope>
    <source>
        <strain evidence="6 7">NCELM</strain>
    </source>
</reference>
<dbReference type="Proteomes" id="UP001217838">
    <property type="component" value="Unassembled WGS sequence"/>
</dbReference>
<protein>
    <recommendedName>
        <fullName evidence="8">Myxococcus cysteine-rich repeat-containing protein</fullName>
    </recommendedName>
</protein>
<dbReference type="EMBL" id="JAQNDN010000019">
    <property type="protein sequence ID" value="MDC0672429.1"/>
    <property type="molecule type" value="Genomic_DNA"/>
</dbReference>
<comment type="caution">
    <text evidence="6">The sequence shown here is derived from an EMBL/GenBank/DDBJ whole genome shotgun (WGS) entry which is preliminary data.</text>
</comment>
<evidence type="ECO:0000256" key="2">
    <source>
        <dbReference type="ARBA" id="ARBA00022737"/>
    </source>
</evidence>
<evidence type="ECO:0000313" key="6">
    <source>
        <dbReference type="EMBL" id="MDC0672429.1"/>
    </source>
</evidence>
<dbReference type="InterPro" id="IPR011047">
    <property type="entry name" value="Quinoprotein_ADH-like_sf"/>
</dbReference>
<keyword evidence="3" id="KW-1015">Disulfide bond</keyword>
<dbReference type="InterPro" id="IPR011936">
    <property type="entry name" value="Myxo_disulph_rpt"/>
</dbReference>
<name>A0ABT5BE53_9BACT</name>
<evidence type="ECO:0008006" key="8">
    <source>
        <dbReference type="Google" id="ProtNLM"/>
    </source>
</evidence>
<organism evidence="6 7">
    <name type="scientific">Nannocystis radixulma</name>
    <dbReference type="NCBI Taxonomy" id="2995305"/>
    <lineage>
        <taxon>Bacteria</taxon>
        <taxon>Pseudomonadati</taxon>
        <taxon>Myxococcota</taxon>
        <taxon>Polyangia</taxon>
        <taxon>Nannocystales</taxon>
        <taxon>Nannocystaceae</taxon>
        <taxon>Nannocystis</taxon>
    </lineage>
</organism>
<feature type="chain" id="PRO_5045288858" description="Myxococcus cysteine-rich repeat-containing protein" evidence="5">
    <location>
        <begin position="25"/>
        <end position="462"/>
    </location>
</feature>